<dbReference type="InterPro" id="IPR012910">
    <property type="entry name" value="Plug_dom"/>
</dbReference>
<evidence type="ECO:0000259" key="14">
    <source>
        <dbReference type="Pfam" id="PF07715"/>
    </source>
</evidence>
<evidence type="ECO:0000256" key="5">
    <source>
        <dbReference type="ARBA" id="ARBA00022729"/>
    </source>
</evidence>
<dbReference type="Pfam" id="PF00593">
    <property type="entry name" value="TonB_dep_Rec_b-barrel"/>
    <property type="match status" value="1"/>
</dbReference>
<evidence type="ECO:0000256" key="4">
    <source>
        <dbReference type="ARBA" id="ARBA00022692"/>
    </source>
</evidence>
<keyword evidence="2 10" id="KW-0813">Transport</keyword>
<sequence length="647" mass="70730">MKKDLFKVALTAAICLFTVPTMVGATTLAPVSVTASAVEDQDLSPGSVTVIRPDSYSGEMRTLPDLLSRVAGVSISSGGGRGARAVASVRGSTSAQVAVYVDGVLWNLGGDSAADLSTIPIERVEKIEVYRGYVPATFDLSGMGAVINVVTIASEAGEGALALGVGDLGYSSGSLRYGTKLGSGTLSIALEAKSEKGDFPYRNDNGSITPTDDYNTRRWNNGFWEEGGTIRWSDGSWRIAATMNKRHRELPLPAPGNDKGADIQGPWQDVERRAFSLGKSYSTGEVDWGWSLDRTEEDKDFSDPLDRLGSLGVKRSTYRTVRDEGALFGSAMAGDHFLELTLKGGKEALDVDGDTVSSLGGIGRFERDSFSAVLQDTVPMGDVIITPLLRWNKVDGESALSWAVGAQWNWTPSWMVKATVGYSKRAPNFYETYGDGATIIATPGLKWEEGTHWDLGVRWDGRLGDADATLGLTAFGMDMDDLIEYVQVNQRVGAYRNIGQAIIRGLELEGDFRWERWTLGLSWTFMDGENRTPGYRYGKALPNRPENSLDLRLTRLLSPSMSIFGEIQHRGTTFLDMAEQIGLSDLTQFNLGLRWSIKEGHLVSLGVDDLFDKGHEVTQFATGVGGERLPWYPQEGRTWYLSYSWRF</sequence>
<keyword evidence="7 11" id="KW-0798">TonB box</keyword>
<reference evidence="16" key="1">
    <citation type="submission" date="2017-04" db="EMBL/GenBank/DDBJ databases">
        <authorList>
            <person name="Varghese N."/>
            <person name="Submissions S."/>
        </authorList>
    </citation>
    <scope>NUCLEOTIDE SEQUENCE [LARGE SCALE GENOMIC DNA]</scope>
    <source>
        <strain evidence="16">USBA 82</strain>
    </source>
</reference>
<dbReference type="OrthoDB" id="1627126at2"/>
<evidence type="ECO:0000256" key="7">
    <source>
        <dbReference type="ARBA" id="ARBA00023077"/>
    </source>
</evidence>
<feature type="domain" description="TonB-dependent receptor plug" evidence="14">
    <location>
        <begin position="44"/>
        <end position="146"/>
    </location>
</feature>
<evidence type="ECO:0000256" key="11">
    <source>
        <dbReference type="RuleBase" id="RU003357"/>
    </source>
</evidence>
<dbReference type="EMBL" id="FXBB01000017">
    <property type="protein sequence ID" value="SMG32214.1"/>
    <property type="molecule type" value="Genomic_DNA"/>
</dbReference>
<dbReference type="GO" id="GO:0015889">
    <property type="term" value="P:cobalamin transport"/>
    <property type="evidence" value="ECO:0007669"/>
    <property type="project" value="TreeGrafter"/>
</dbReference>
<evidence type="ECO:0000256" key="10">
    <source>
        <dbReference type="PROSITE-ProRule" id="PRU01360"/>
    </source>
</evidence>
<accession>A0A1X7JWU7</accession>
<dbReference type="Gene3D" id="2.170.130.10">
    <property type="entry name" value="TonB-dependent receptor, plug domain"/>
    <property type="match status" value="1"/>
</dbReference>
<dbReference type="InterPro" id="IPR039426">
    <property type="entry name" value="TonB-dep_rcpt-like"/>
</dbReference>
<name>A0A1X7JWU7_9BACT</name>
<feature type="domain" description="TonB-dependent receptor-like beta-barrel" evidence="13">
    <location>
        <begin position="172"/>
        <end position="609"/>
    </location>
</feature>
<dbReference type="InterPro" id="IPR000531">
    <property type="entry name" value="Beta-barrel_TonB"/>
</dbReference>
<dbReference type="PANTHER" id="PTHR30069:SF53">
    <property type="entry name" value="COLICIN I RECEPTOR-RELATED"/>
    <property type="match status" value="1"/>
</dbReference>
<keyword evidence="4 10" id="KW-0812">Transmembrane</keyword>
<evidence type="ECO:0000256" key="12">
    <source>
        <dbReference type="SAM" id="SignalP"/>
    </source>
</evidence>
<dbReference type="SUPFAM" id="SSF56935">
    <property type="entry name" value="Porins"/>
    <property type="match status" value="1"/>
</dbReference>
<protein>
    <submittedName>
        <fullName evidence="15">Outer membrane cobalamin receptor protein</fullName>
    </submittedName>
</protein>
<keyword evidence="3 10" id="KW-1134">Transmembrane beta strand</keyword>
<dbReference type="AlphaFoldDB" id="A0A1X7JWU7"/>
<dbReference type="GO" id="GO:0009279">
    <property type="term" value="C:cell outer membrane"/>
    <property type="evidence" value="ECO:0007669"/>
    <property type="project" value="UniProtKB-SubCell"/>
</dbReference>
<dbReference type="GO" id="GO:0006811">
    <property type="term" value="P:monoatomic ion transport"/>
    <property type="evidence" value="ECO:0007669"/>
    <property type="project" value="UniProtKB-KW"/>
</dbReference>
<organism evidence="15 16">
    <name type="scientific">Dethiosulfovibrio salsuginis</name>
    <dbReference type="NCBI Taxonomy" id="561720"/>
    <lineage>
        <taxon>Bacteria</taxon>
        <taxon>Thermotogati</taxon>
        <taxon>Synergistota</taxon>
        <taxon>Synergistia</taxon>
        <taxon>Synergistales</taxon>
        <taxon>Dethiosulfovibrionaceae</taxon>
        <taxon>Dethiosulfovibrio</taxon>
    </lineage>
</organism>
<evidence type="ECO:0000256" key="9">
    <source>
        <dbReference type="ARBA" id="ARBA00023237"/>
    </source>
</evidence>
<dbReference type="RefSeq" id="WP_085544734.1">
    <property type="nucleotide sequence ID" value="NZ_FXBB01000017.1"/>
</dbReference>
<keyword evidence="8 10" id="KW-0472">Membrane</keyword>
<dbReference type="STRING" id="561720.SAMN06275492_11714"/>
<evidence type="ECO:0000259" key="13">
    <source>
        <dbReference type="Pfam" id="PF00593"/>
    </source>
</evidence>
<dbReference type="Pfam" id="PF07715">
    <property type="entry name" value="Plug"/>
    <property type="match status" value="1"/>
</dbReference>
<keyword evidence="9 10" id="KW-0998">Cell outer membrane</keyword>
<feature type="chain" id="PRO_5012778665" evidence="12">
    <location>
        <begin position="26"/>
        <end position="647"/>
    </location>
</feature>
<gene>
    <name evidence="15" type="ORF">SAMN06275492_11714</name>
</gene>
<evidence type="ECO:0000313" key="16">
    <source>
        <dbReference type="Proteomes" id="UP000193355"/>
    </source>
</evidence>
<keyword evidence="5 12" id="KW-0732">Signal</keyword>
<evidence type="ECO:0000256" key="3">
    <source>
        <dbReference type="ARBA" id="ARBA00022452"/>
    </source>
</evidence>
<dbReference type="Gene3D" id="2.40.170.20">
    <property type="entry name" value="TonB-dependent receptor, beta-barrel domain"/>
    <property type="match status" value="1"/>
</dbReference>
<evidence type="ECO:0000256" key="8">
    <source>
        <dbReference type="ARBA" id="ARBA00023136"/>
    </source>
</evidence>
<proteinExistence type="inferred from homology"/>
<comment type="subcellular location">
    <subcellularLocation>
        <location evidence="1 10">Cell outer membrane</location>
        <topology evidence="1 10">Multi-pass membrane protein</topology>
    </subcellularLocation>
</comment>
<dbReference type="PANTHER" id="PTHR30069">
    <property type="entry name" value="TONB-DEPENDENT OUTER MEMBRANE RECEPTOR"/>
    <property type="match status" value="1"/>
</dbReference>
<dbReference type="InterPro" id="IPR037066">
    <property type="entry name" value="Plug_dom_sf"/>
</dbReference>
<dbReference type="PROSITE" id="PS52016">
    <property type="entry name" value="TONB_DEPENDENT_REC_3"/>
    <property type="match status" value="1"/>
</dbReference>
<evidence type="ECO:0000256" key="6">
    <source>
        <dbReference type="ARBA" id="ARBA00023065"/>
    </source>
</evidence>
<keyword evidence="15" id="KW-0675">Receptor</keyword>
<evidence type="ECO:0000256" key="2">
    <source>
        <dbReference type="ARBA" id="ARBA00022448"/>
    </source>
</evidence>
<keyword evidence="6" id="KW-0406">Ion transport</keyword>
<evidence type="ECO:0000256" key="1">
    <source>
        <dbReference type="ARBA" id="ARBA00004571"/>
    </source>
</evidence>
<feature type="signal peptide" evidence="12">
    <location>
        <begin position="1"/>
        <end position="25"/>
    </location>
</feature>
<dbReference type="Proteomes" id="UP000193355">
    <property type="component" value="Unassembled WGS sequence"/>
</dbReference>
<keyword evidence="16" id="KW-1185">Reference proteome</keyword>
<comment type="similarity">
    <text evidence="10 11">Belongs to the TonB-dependent receptor family.</text>
</comment>
<evidence type="ECO:0000313" key="15">
    <source>
        <dbReference type="EMBL" id="SMG32214.1"/>
    </source>
</evidence>
<dbReference type="InterPro" id="IPR036942">
    <property type="entry name" value="Beta-barrel_TonB_sf"/>
</dbReference>